<dbReference type="EMBL" id="CM037024">
    <property type="protein sequence ID" value="KAH7664569.1"/>
    <property type="molecule type" value="Genomic_DNA"/>
</dbReference>
<proteinExistence type="predicted"/>
<evidence type="ECO:0000313" key="1">
    <source>
        <dbReference type="EMBL" id="KAH7664569.1"/>
    </source>
</evidence>
<protein>
    <submittedName>
        <fullName evidence="1">PC-Esterase protein</fullName>
    </submittedName>
</protein>
<accession>A0ACB7UV12</accession>
<comment type="caution">
    <text evidence="1">The sequence shown here is derived from an EMBL/GenBank/DDBJ whole genome shotgun (WGS) entry which is preliminary data.</text>
</comment>
<sequence>MMVGALAAFFVLFVPMGLAGWHLSRNKVLFFSGALFISLAIAVHLTPYFPSISRLLVPLPSSSPPVLSPISCLSSIHDVFWSSQDPPSWSWSRSNPALSCGFQKLTRSDASDLLNGSWILVAGDSQARLLALSVLSLILDPTAMDAVRADLFKRHSDYHISVPENGADLDFVWAPYELNLTETLRRIEVNERYPDVVVMGDGLWHMLHFTSALDYGVALRDVRRSATGTGRSRHMFWLGMPTLVSAKLNTEEKRMRMNMSIWEAYEQEVNSSGLLRQFGGPFLLLDVGLLSRGCGSRCTVDGMHYDEVVYEAALHIMLNALLIESHQRI</sequence>
<evidence type="ECO:0000313" key="2">
    <source>
        <dbReference type="Proteomes" id="UP000827976"/>
    </source>
</evidence>
<dbReference type="Proteomes" id="UP000827976">
    <property type="component" value="Chromosome 14"/>
</dbReference>
<gene>
    <name evidence="1" type="ORF">IHE45_14G127900</name>
</gene>
<reference evidence="2" key="1">
    <citation type="journal article" date="2022" name="Nat. Commun.">
        <title>Chromosome evolution and the genetic basis of agronomically important traits in greater yam.</title>
        <authorList>
            <person name="Bredeson J.V."/>
            <person name="Lyons J.B."/>
            <person name="Oniyinde I.O."/>
            <person name="Okereke N.R."/>
            <person name="Kolade O."/>
            <person name="Nnabue I."/>
            <person name="Nwadili C.O."/>
            <person name="Hribova E."/>
            <person name="Parker M."/>
            <person name="Nwogha J."/>
            <person name="Shu S."/>
            <person name="Carlson J."/>
            <person name="Kariba R."/>
            <person name="Muthemba S."/>
            <person name="Knop K."/>
            <person name="Barton G.J."/>
            <person name="Sherwood A.V."/>
            <person name="Lopez-Montes A."/>
            <person name="Asiedu R."/>
            <person name="Jamnadass R."/>
            <person name="Muchugi A."/>
            <person name="Goodstein D."/>
            <person name="Egesi C.N."/>
            <person name="Featherston J."/>
            <person name="Asfaw A."/>
            <person name="Simpson G.G."/>
            <person name="Dolezel J."/>
            <person name="Hendre P.S."/>
            <person name="Van Deynze A."/>
            <person name="Kumar P.L."/>
            <person name="Obidiegwu J.E."/>
            <person name="Bhattacharjee R."/>
            <person name="Rokhsar D.S."/>
        </authorList>
    </citation>
    <scope>NUCLEOTIDE SEQUENCE [LARGE SCALE GENOMIC DNA]</scope>
    <source>
        <strain evidence="2">cv. TDa95/00328</strain>
    </source>
</reference>
<keyword evidence="2" id="KW-1185">Reference proteome</keyword>
<name>A0ACB7UV12_DIOAL</name>
<organism evidence="1 2">
    <name type="scientific">Dioscorea alata</name>
    <name type="common">Purple yam</name>
    <dbReference type="NCBI Taxonomy" id="55571"/>
    <lineage>
        <taxon>Eukaryota</taxon>
        <taxon>Viridiplantae</taxon>
        <taxon>Streptophyta</taxon>
        <taxon>Embryophyta</taxon>
        <taxon>Tracheophyta</taxon>
        <taxon>Spermatophyta</taxon>
        <taxon>Magnoliopsida</taxon>
        <taxon>Liliopsida</taxon>
        <taxon>Dioscoreales</taxon>
        <taxon>Dioscoreaceae</taxon>
        <taxon>Dioscorea</taxon>
    </lineage>
</organism>